<sequence length="218" mass="24190">MAAAKTENAILLASEYIHGGSLDRILHSENAPTKLSEEEKLYIGLEIALAVEYIHSQNILHQDIKPANVIIDQKTKKAFLTDWGMANIRDTVILKVGSRSYSQKIGPIGGTAMYMAPECVIHYELPSMKTDVWSLGATLLELFSNQAPWHTKNARELCVAMTSQIPPHATAFVDSRILTIIQSCFAYNADDRPTPSDLIGQIKCLEGVNLQSHYGYSW</sequence>
<evidence type="ECO:0000259" key="1">
    <source>
        <dbReference type="PROSITE" id="PS50011"/>
    </source>
</evidence>
<proteinExistence type="predicted"/>
<reference evidence="2" key="1">
    <citation type="submission" date="2023-07" db="EMBL/GenBank/DDBJ databases">
        <authorList>
            <person name="Stuckert A."/>
        </authorList>
    </citation>
    <scope>NUCLEOTIDE SEQUENCE</scope>
</reference>
<dbReference type="InterPro" id="IPR008271">
    <property type="entry name" value="Ser/Thr_kinase_AS"/>
</dbReference>
<dbReference type="Gene3D" id="1.10.510.10">
    <property type="entry name" value="Transferase(Phosphotransferase) domain 1"/>
    <property type="match status" value="1"/>
</dbReference>
<evidence type="ECO:0000313" key="2">
    <source>
        <dbReference type="EMBL" id="CAJ0917375.1"/>
    </source>
</evidence>
<dbReference type="Proteomes" id="UP001176940">
    <property type="component" value="Unassembled WGS sequence"/>
</dbReference>
<dbReference type="EMBL" id="CAUEEQ010000585">
    <property type="protein sequence ID" value="CAJ0917375.1"/>
    <property type="molecule type" value="Genomic_DNA"/>
</dbReference>
<accession>A0ABN9KNK3</accession>
<evidence type="ECO:0000313" key="3">
    <source>
        <dbReference type="Proteomes" id="UP001176940"/>
    </source>
</evidence>
<dbReference type="InterPro" id="IPR053235">
    <property type="entry name" value="Ser_Thr_kinase"/>
</dbReference>
<dbReference type="Pfam" id="PF00069">
    <property type="entry name" value="Pkinase"/>
    <property type="match status" value="1"/>
</dbReference>
<keyword evidence="3" id="KW-1185">Reference proteome</keyword>
<dbReference type="SUPFAM" id="SSF56112">
    <property type="entry name" value="Protein kinase-like (PK-like)"/>
    <property type="match status" value="1"/>
</dbReference>
<dbReference type="PROSITE" id="PS00108">
    <property type="entry name" value="PROTEIN_KINASE_ST"/>
    <property type="match status" value="1"/>
</dbReference>
<dbReference type="PANTHER" id="PTHR24361:SF678">
    <property type="entry name" value="SPORULATION-SPECIFIC PROTEIN 1"/>
    <property type="match status" value="1"/>
</dbReference>
<dbReference type="PANTHER" id="PTHR24361">
    <property type="entry name" value="MITOGEN-ACTIVATED KINASE KINASE KINASE"/>
    <property type="match status" value="1"/>
</dbReference>
<gene>
    <name evidence="2" type="ORF">RIMI_LOCUS495431</name>
</gene>
<protein>
    <recommendedName>
        <fullName evidence="1">Protein kinase domain-containing protein</fullName>
    </recommendedName>
</protein>
<dbReference type="InterPro" id="IPR011009">
    <property type="entry name" value="Kinase-like_dom_sf"/>
</dbReference>
<dbReference type="SMART" id="SM00220">
    <property type="entry name" value="S_TKc"/>
    <property type="match status" value="1"/>
</dbReference>
<feature type="non-terminal residue" evidence="2">
    <location>
        <position position="218"/>
    </location>
</feature>
<dbReference type="PROSITE" id="PS50011">
    <property type="entry name" value="PROTEIN_KINASE_DOM"/>
    <property type="match status" value="1"/>
</dbReference>
<organism evidence="2 3">
    <name type="scientific">Ranitomeya imitator</name>
    <name type="common">mimic poison frog</name>
    <dbReference type="NCBI Taxonomy" id="111125"/>
    <lineage>
        <taxon>Eukaryota</taxon>
        <taxon>Metazoa</taxon>
        <taxon>Chordata</taxon>
        <taxon>Craniata</taxon>
        <taxon>Vertebrata</taxon>
        <taxon>Euteleostomi</taxon>
        <taxon>Amphibia</taxon>
        <taxon>Batrachia</taxon>
        <taxon>Anura</taxon>
        <taxon>Neobatrachia</taxon>
        <taxon>Hyloidea</taxon>
        <taxon>Dendrobatidae</taxon>
        <taxon>Dendrobatinae</taxon>
        <taxon>Ranitomeya</taxon>
    </lineage>
</organism>
<comment type="caution">
    <text evidence="2">The sequence shown here is derived from an EMBL/GenBank/DDBJ whole genome shotgun (WGS) entry which is preliminary data.</text>
</comment>
<feature type="domain" description="Protein kinase" evidence="1">
    <location>
        <begin position="1"/>
        <end position="218"/>
    </location>
</feature>
<name>A0ABN9KNK3_9NEOB</name>
<dbReference type="InterPro" id="IPR000719">
    <property type="entry name" value="Prot_kinase_dom"/>
</dbReference>